<name>A0A9P5X2X1_9AGAR</name>
<reference evidence="2" key="1">
    <citation type="submission" date="2020-11" db="EMBL/GenBank/DDBJ databases">
        <authorList>
            <consortium name="DOE Joint Genome Institute"/>
            <person name="Ahrendt S."/>
            <person name="Riley R."/>
            <person name="Andreopoulos W."/>
            <person name="Labutti K."/>
            <person name="Pangilinan J."/>
            <person name="Ruiz-Duenas F.J."/>
            <person name="Barrasa J.M."/>
            <person name="Sanchez-Garcia M."/>
            <person name="Camarero S."/>
            <person name="Miyauchi S."/>
            <person name="Serrano A."/>
            <person name="Linde D."/>
            <person name="Babiker R."/>
            <person name="Drula E."/>
            <person name="Ayuso-Fernandez I."/>
            <person name="Pacheco R."/>
            <person name="Padilla G."/>
            <person name="Ferreira P."/>
            <person name="Barriuso J."/>
            <person name="Kellner H."/>
            <person name="Castanera R."/>
            <person name="Alfaro M."/>
            <person name="Ramirez L."/>
            <person name="Pisabarro A.G."/>
            <person name="Kuo A."/>
            <person name="Tritt A."/>
            <person name="Lipzen A."/>
            <person name="He G."/>
            <person name="Yan M."/>
            <person name="Ng V."/>
            <person name="Cullen D."/>
            <person name="Martin F."/>
            <person name="Rosso M.-N."/>
            <person name="Henrissat B."/>
            <person name="Hibbett D."/>
            <person name="Martinez A.T."/>
            <person name="Grigoriev I.V."/>
        </authorList>
    </citation>
    <scope>NUCLEOTIDE SEQUENCE</scope>
    <source>
        <strain evidence="2">MF-IS2</strain>
    </source>
</reference>
<accession>A0A9P5X2X1</accession>
<sequence length="136" mass="15056">MAHGRAGEHSSDHMAPNIHHYPIPNPVPMPTPGKRPHAQVSRSPARADTHQRRNTPPKHTPNNVSTPQPKRLRGKDWSGILSWSDNDDSNPNAEDEDVFGNLNTTPTPPSTTRPPRLSLHNTLDTPLPDTESQEQP</sequence>
<keyword evidence="3" id="KW-1185">Reference proteome</keyword>
<feature type="region of interest" description="Disordered" evidence="1">
    <location>
        <begin position="1"/>
        <end position="136"/>
    </location>
</feature>
<evidence type="ECO:0000256" key="1">
    <source>
        <dbReference type="SAM" id="MobiDB-lite"/>
    </source>
</evidence>
<proteinExistence type="predicted"/>
<comment type="caution">
    <text evidence="2">The sequence shown here is derived from an EMBL/GenBank/DDBJ whole genome shotgun (WGS) entry which is preliminary data.</text>
</comment>
<dbReference type="AlphaFoldDB" id="A0A9P5X2X1"/>
<evidence type="ECO:0000313" key="2">
    <source>
        <dbReference type="EMBL" id="KAF9442634.1"/>
    </source>
</evidence>
<dbReference type="Proteomes" id="UP000807342">
    <property type="component" value="Unassembled WGS sequence"/>
</dbReference>
<organism evidence="2 3">
    <name type="scientific">Macrolepiota fuliginosa MF-IS2</name>
    <dbReference type="NCBI Taxonomy" id="1400762"/>
    <lineage>
        <taxon>Eukaryota</taxon>
        <taxon>Fungi</taxon>
        <taxon>Dikarya</taxon>
        <taxon>Basidiomycota</taxon>
        <taxon>Agaricomycotina</taxon>
        <taxon>Agaricomycetes</taxon>
        <taxon>Agaricomycetidae</taxon>
        <taxon>Agaricales</taxon>
        <taxon>Agaricineae</taxon>
        <taxon>Agaricaceae</taxon>
        <taxon>Macrolepiota</taxon>
    </lineage>
</organism>
<feature type="compositionally biased region" description="Basic and acidic residues" evidence="1">
    <location>
        <begin position="1"/>
        <end position="12"/>
    </location>
</feature>
<dbReference type="EMBL" id="MU151591">
    <property type="protein sequence ID" value="KAF9442634.1"/>
    <property type="molecule type" value="Genomic_DNA"/>
</dbReference>
<evidence type="ECO:0000313" key="3">
    <source>
        <dbReference type="Proteomes" id="UP000807342"/>
    </source>
</evidence>
<gene>
    <name evidence="2" type="ORF">P691DRAFT_765000</name>
</gene>
<feature type="compositionally biased region" description="Acidic residues" evidence="1">
    <location>
        <begin position="85"/>
        <end position="98"/>
    </location>
</feature>
<protein>
    <submittedName>
        <fullName evidence="2">Uncharacterized protein</fullName>
    </submittedName>
</protein>
<feature type="compositionally biased region" description="Pro residues" evidence="1">
    <location>
        <begin position="23"/>
        <end position="33"/>
    </location>
</feature>